<accession>A0A9Q1J6R6</accession>
<reference evidence="5" key="1">
    <citation type="journal article" date="2023" name="Science">
        <title>Genome structures resolve the early diversification of teleost fishes.</title>
        <authorList>
            <person name="Parey E."/>
            <person name="Louis A."/>
            <person name="Montfort J."/>
            <person name="Bouchez O."/>
            <person name="Roques C."/>
            <person name="Iampietro C."/>
            <person name="Lluch J."/>
            <person name="Castinel A."/>
            <person name="Donnadieu C."/>
            <person name="Desvignes T."/>
            <person name="Floi Bucao C."/>
            <person name="Jouanno E."/>
            <person name="Wen M."/>
            <person name="Mejri S."/>
            <person name="Dirks R."/>
            <person name="Jansen H."/>
            <person name="Henkel C."/>
            <person name="Chen W.J."/>
            <person name="Zahm M."/>
            <person name="Cabau C."/>
            <person name="Klopp C."/>
            <person name="Thompson A.W."/>
            <person name="Robinson-Rechavi M."/>
            <person name="Braasch I."/>
            <person name="Lecointre G."/>
            <person name="Bobe J."/>
            <person name="Postlethwait J.H."/>
            <person name="Berthelot C."/>
            <person name="Roest Crollius H."/>
            <person name="Guiguen Y."/>
        </authorList>
    </citation>
    <scope>NUCLEOTIDE SEQUENCE</scope>
    <source>
        <strain evidence="5">WJC10195</strain>
    </source>
</reference>
<dbReference type="GO" id="GO:0004726">
    <property type="term" value="F:non-membrane spanning protein tyrosine phosphatase activity"/>
    <property type="evidence" value="ECO:0007669"/>
    <property type="project" value="InterPro"/>
</dbReference>
<dbReference type="Proteomes" id="UP001152622">
    <property type="component" value="Chromosome 3"/>
</dbReference>
<proteinExistence type="predicted"/>
<dbReference type="EMBL" id="JAINUF010000003">
    <property type="protein sequence ID" value="KAJ8370472.1"/>
    <property type="molecule type" value="Genomic_DNA"/>
</dbReference>
<protein>
    <recommendedName>
        <fullName evidence="1">protein-tyrosine-phosphatase</fullName>
        <ecNumber evidence="1">3.1.3.48</ecNumber>
    </recommendedName>
</protein>
<dbReference type="PANTHER" id="PTHR45983">
    <property type="entry name" value="TYROSINE PHOSPHATSE N18, PUTATIVE-RELATED"/>
    <property type="match status" value="1"/>
</dbReference>
<sequence>MTAPPHPCPPLPERTPDSFIMATGDADLVQGVAQHKPLSHSLRVGMSSEWCGNSEPRPQEPKKSWKRSKSLKVRLSMLVSSPVSLAPVAARSEPTVAHLPPPAEKGQFCDSDLSATESSLPSTPPLPERTPESFILVTEEGAGNQNSDPDQQPSRQRIGTSSEWAGNSQPKTFLDVVMNRSKSVRTKSSKNDRLSVACPAAPDTVAAAPAGNTPAGSGTSASDGVAGERQNTSSGKAPLPSMTRTKKFLRNIRKPKGDPRPAAAPSEPLPYSTTPVFRFGFGNRFGKPKGPRHHPDTWV</sequence>
<gene>
    <name evidence="5" type="ORF">SKAU_G00105000</name>
</gene>
<evidence type="ECO:0000256" key="4">
    <source>
        <dbReference type="SAM" id="MobiDB-lite"/>
    </source>
</evidence>
<feature type="region of interest" description="Disordered" evidence="4">
    <location>
        <begin position="45"/>
        <end position="69"/>
    </location>
</feature>
<organism evidence="5 6">
    <name type="scientific">Synaphobranchus kaupii</name>
    <name type="common">Kaup's arrowtooth eel</name>
    <dbReference type="NCBI Taxonomy" id="118154"/>
    <lineage>
        <taxon>Eukaryota</taxon>
        <taxon>Metazoa</taxon>
        <taxon>Chordata</taxon>
        <taxon>Craniata</taxon>
        <taxon>Vertebrata</taxon>
        <taxon>Euteleostomi</taxon>
        <taxon>Actinopterygii</taxon>
        <taxon>Neopterygii</taxon>
        <taxon>Teleostei</taxon>
        <taxon>Anguilliformes</taxon>
        <taxon>Synaphobranchidae</taxon>
        <taxon>Synaphobranchus</taxon>
    </lineage>
</organism>
<dbReference type="AlphaFoldDB" id="A0A9Q1J6R6"/>
<feature type="compositionally biased region" description="Basic residues" evidence="4">
    <location>
        <begin position="244"/>
        <end position="254"/>
    </location>
</feature>
<keyword evidence="6" id="KW-1185">Reference proteome</keyword>
<dbReference type="GO" id="GO:0005634">
    <property type="term" value="C:nucleus"/>
    <property type="evidence" value="ECO:0007669"/>
    <property type="project" value="TreeGrafter"/>
</dbReference>
<dbReference type="GO" id="GO:0005737">
    <property type="term" value="C:cytoplasm"/>
    <property type="evidence" value="ECO:0007669"/>
    <property type="project" value="TreeGrafter"/>
</dbReference>
<dbReference type="EC" id="3.1.3.48" evidence="1"/>
<feature type="compositionally biased region" description="Polar residues" evidence="4">
    <location>
        <begin position="143"/>
        <end position="171"/>
    </location>
</feature>
<dbReference type="InterPro" id="IPR047170">
    <property type="entry name" value="PTN12/18/22"/>
</dbReference>
<dbReference type="PANTHER" id="PTHR45983:SF4">
    <property type="entry name" value="TYROSINE-PROTEIN PHOSPHATASE NON-RECEPTOR TYPE 18"/>
    <property type="match status" value="1"/>
</dbReference>
<keyword evidence="2" id="KW-0378">Hydrolase</keyword>
<evidence type="ECO:0000256" key="1">
    <source>
        <dbReference type="ARBA" id="ARBA00013064"/>
    </source>
</evidence>
<evidence type="ECO:0000313" key="5">
    <source>
        <dbReference type="EMBL" id="KAJ8370472.1"/>
    </source>
</evidence>
<dbReference type="OrthoDB" id="10253954at2759"/>
<evidence type="ECO:0000313" key="6">
    <source>
        <dbReference type="Proteomes" id="UP001152622"/>
    </source>
</evidence>
<name>A0A9Q1J6R6_SYNKA</name>
<feature type="region of interest" description="Disordered" evidence="4">
    <location>
        <begin position="90"/>
        <end position="275"/>
    </location>
</feature>
<evidence type="ECO:0000256" key="3">
    <source>
        <dbReference type="ARBA" id="ARBA00022912"/>
    </source>
</evidence>
<evidence type="ECO:0000256" key="2">
    <source>
        <dbReference type="ARBA" id="ARBA00022801"/>
    </source>
</evidence>
<feature type="compositionally biased region" description="Low complexity" evidence="4">
    <location>
        <begin position="197"/>
        <end position="210"/>
    </location>
</feature>
<keyword evidence="3" id="KW-0904">Protein phosphatase</keyword>
<comment type="caution">
    <text evidence="5">The sequence shown here is derived from an EMBL/GenBank/DDBJ whole genome shotgun (WGS) entry which is preliminary data.</text>
</comment>